<gene>
    <name evidence="10" type="ORF">H8B22_07575</name>
</gene>
<dbReference type="GO" id="GO:0051539">
    <property type="term" value="F:4 iron, 4 sulfur cluster binding"/>
    <property type="evidence" value="ECO:0007669"/>
    <property type="project" value="UniProtKB-KW"/>
</dbReference>
<evidence type="ECO:0000259" key="9">
    <source>
        <dbReference type="Pfam" id="PF14691"/>
    </source>
</evidence>
<keyword evidence="3" id="KW-0479">Metal-binding</keyword>
<evidence type="ECO:0000256" key="2">
    <source>
        <dbReference type="ARBA" id="ARBA00022485"/>
    </source>
</evidence>
<comment type="cofactor">
    <cofactor evidence="1">
        <name>[4Fe-4S] cluster</name>
        <dbReference type="ChEBI" id="CHEBI:49883"/>
    </cofactor>
</comment>
<reference evidence="10 11" key="1">
    <citation type="submission" date="2020-08" db="EMBL/GenBank/DDBJ databases">
        <title>Lysobacter sp. II4 sp. nov., isolated from soil.</title>
        <authorList>
            <person name="Woo C.Y."/>
            <person name="Kim J."/>
        </authorList>
    </citation>
    <scope>NUCLEOTIDE SEQUENCE [LARGE SCALE GENOMIC DNA]</scope>
    <source>
        <strain evidence="10 11">II4</strain>
    </source>
</reference>
<dbReference type="GO" id="GO:0046872">
    <property type="term" value="F:metal ion binding"/>
    <property type="evidence" value="ECO:0007669"/>
    <property type="project" value="UniProtKB-KW"/>
</dbReference>
<dbReference type="InterPro" id="IPR023753">
    <property type="entry name" value="FAD/NAD-binding_dom"/>
</dbReference>
<evidence type="ECO:0000256" key="5">
    <source>
        <dbReference type="ARBA" id="ARBA00023002"/>
    </source>
</evidence>
<dbReference type="PANTHER" id="PTHR42783:SF3">
    <property type="entry name" value="GLUTAMATE SYNTHASE [NADPH] SMALL CHAIN-RELATED"/>
    <property type="match status" value="1"/>
</dbReference>
<dbReference type="Gene3D" id="1.10.1060.10">
    <property type="entry name" value="Alpha-helical ferredoxin"/>
    <property type="match status" value="1"/>
</dbReference>
<dbReference type="FunFam" id="3.50.50.60:FF:000041">
    <property type="entry name" value="Glutamate synthase, small subunit"/>
    <property type="match status" value="1"/>
</dbReference>
<dbReference type="NCBIfam" id="TIGR01318">
    <property type="entry name" value="gltD_gamma_fam"/>
    <property type="match status" value="1"/>
</dbReference>
<dbReference type="EMBL" id="CP060820">
    <property type="protein sequence ID" value="QNP42136.1"/>
    <property type="molecule type" value="Genomic_DNA"/>
</dbReference>
<evidence type="ECO:0000313" key="11">
    <source>
        <dbReference type="Proteomes" id="UP000516018"/>
    </source>
</evidence>
<protein>
    <submittedName>
        <fullName evidence="10">FAD-dependent oxidoreductase</fullName>
    </submittedName>
</protein>
<evidence type="ECO:0000256" key="6">
    <source>
        <dbReference type="ARBA" id="ARBA00023004"/>
    </source>
</evidence>
<dbReference type="GO" id="GO:0016491">
    <property type="term" value="F:oxidoreductase activity"/>
    <property type="evidence" value="ECO:0007669"/>
    <property type="project" value="UniProtKB-KW"/>
</dbReference>
<dbReference type="FunFam" id="1.10.1060.10:FF:000004">
    <property type="entry name" value="Glutamate synthase, small subunit"/>
    <property type="match status" value="1"/>
</dbReference>
<dbReference type="InterPro" id="IPR006006">
    <property type="entry name" value="GltD-like"/>
</dbReference>
<evidence type="ECO:0000256" key="1">
    <source>
        <dbReference type="ARBA" id="ARBA00001966"/>
    </source>
</evidence>
<dbReference type="Pfam" id="PF07992">
    <property type="entry name" value="Pyr_redox_2"/>
    <property type="match status" value="1"/>
</dbReference>
<dbReference type="PRINTS" id="PR00419">
    <property type="entry name" value="ADXRDTASE"/>
</dbReference>
<keyword evidence="11" id="KW-1185">Reference proteome</keyword>
<proteinExistence type="predicted"/>
<sequence>MEAKKTTAKPVFGFREQPRQMPARIPLALRQDGDWGELYGRFDHAEAKKQAGRCLDCGNPYCAWKCPLHNYIPQWLELARQGRVQEAASLCHETNPLPEICGRVCPQDRLCEGSCTLNDGFGAVTIGAVEKYIVDAALAEGWRPDLSNVMATGKRVAVIGAGPAGLSCADRLARAGVATTVFDRYEAIGGLLHFGIPSFKLDKTVMRARHEILDGMGVQFRLGVEVGRDVSMDTLLDEFDAVFLGLGSYRYTDGGLPGQDLTNVLPALPFLVQNGRLVSGLHPEGAPIAGWEDHIALPDLKGKRVVVLGGGDTGMDCVRSAVRLGAASVSCVYRRDEANMPGSAREVANAREEGVQFLFNRQPLGLLGTEHVTGVRVADTVLGEPDARGRRNAVVVPGSESVLAADVVIIAFGFQPDPPQWLAAHGVELERDGRIRVGKERSRCGGGCSGATAADTLLPFQSTHPKVFAGGDAVRGADLVVTAAYEGREAAAAIVRALKS</sequence>
<dbReference type="KEGG" id="lsx:H8B22_07575"/>
<dbReference type="SUPFAM" id="SSF51971">
    <property type="entry name" value="Nucleotide-binding domain"/>
    <property type="match status" value="1"/>
</dbReference>
<dbReference type="Gene3D" id="3.50.50.60">
    <property type="entry name" value="FAD/NAD(P)-binding domain"/>
    <property type="match status" value="1"/>
</dbReference>
<dbReference type="AlphaFoldDB" id="A0A7H0G1H0"/>
<keyword evidence="5" id="KW-0560">Oxidoreductase</keyword>
<dbReference type="Gene3D" id="3.40.50.720">
    <property type="entry name" value="NAD(P)-binding Rossmann-like Domain"/>
    <property type="match status" value="1"/>
</dbReference>
<dbReference type="InterPro" id="IPR028261">
    <property type="entry name" value="DPD_II"/>
</dbReference>
<dbReference type="InterPro" id="IPR009051">
    <property type="entry name" value="Helical_ferredxn"/>
</dbReference>
<evidence type="ECO:0000313" key="10">
    <source>
        <dbReference type="EMBL" id="QNP42136.1"/>
    </source>
</evidence>
<keyword evidence="4" id="KW-0521">NADP</keyword>
<keyword evidence="6" id="KW-0408">Iron</keyword>
<evidence type="ECO:0000256" key="7">
    <source>
        <dbReference type="ARBA" id="ARBA00023014"/>
    </source>
</evidence>
<feature type="domain" description="FAD/NAD(P)-binding" evidence="8">
    <location>
        <begin position="155"/>
        <end position="487"/>
    </location>
</feature>
<keyword evidence="7" id="KW-0411">Iron-sulfur</keyword>
<evidence type="ECO:0000256" key="4">
    <source>
        <dbReference type="ARBA" id="ARBA00022857"/>
    </source>
</evidence>
<dbReference type="InterPro" id="IPR036188">
    <property type="entry name" value="FAD/NAD-bd_sf"/>
</dbReference>
<dbReference type="RefSeq" id="WP_187713570.1">
    <property type="nucleotide sequence ID" value="NZ_CP060820.1"/>
</dbReference>
<accession>A0A7H0G1H0</accession>
<dbReference type="Pfam" id="PF14691">
    <property type="entry name" value="Fer4_20"/>
    <property type="match status" value="1"/>
</dbReference>
<dbReference type="PANTHER" id="PTHR42783">
    <property type="entry name" value="GLUTAMATE SYNTHASE [NADPH] SMALL CHAIN"/>
    <property type="match status" value="1"/>
</dbReference>
<evidence type="ECO:0000259" key="8">
    <source>
        <dbReference type="Pfam" id="PF07992"/>
    </source>
</evidence>
<feature type="domain" description="Dihydroprymidine dehydrogenase" evidence="9">
    <location>
        <begin position="35"/>
        <end position="141"/>
    </location>
</feature>
<organism evidence="10 11">
    <name type="scientific">Agrilutibacter terrestris</name>
    <dbReference type="NCBI Taxonomy" id="2865112"/>
    <lineage>
        <taxon>Bacteria</taxon>
        <taxon>Pseudomonadati</taxon>
        <taxon>Pseudomonadota</taxon>
        <taxon>Gammaproteobacteria</taxon>
        <taxon>Lysobacterales</taxon>
        <taxon>Lysobacteraceae</taxon>
        <taxon>Agrilutibacter</taxon>
    </lineage>
</organism>
<keyword evidence="2" id="KW-0004">4Fe-4S</keyword>
<evidence type="ECO:0000256" key="3">
    <source>
        <dbReference type="ARBA" id="ARBA00022723"/>
    </source>
</evidence>
<dbReference type="Proteomes" id="UP000516018">
    <property type="component" value="Chromosome"/>
</dbReference>
<dbReference type="SUPFAM" id="SSF46548">
    <property type="entry name" value="alpha-helical ferredoxin"/>
    <property type="match status" value="1"/>
</dbReference>
<name>A0A7H0G1H0_9GAMM</name>